<dbReference type="Gene3D" id="1.10.1060.10">
    <property type="entry name" value="Alpha-helical ferredoxin"/>
    <property type="match status" value="1"/>
</dbReference>
<evidence type="ECO:0000313" key="7">
    <source>
        <dbReference type="EMBL" id="MDX7989588.1"/>
    </source>
</evidence>
<keyword evidence="5" id="KW-0411">Iron-sulfur</keyword>
<dbReference type="InterPro" id="IPR009051">
    <property type="entry name" value="Helical_ferredxn"/>
</dbReference>
<keyword evidence="4" id="KW-0408">Iron</keyword>
<feature type="non-terminal residue" evidence="7">
    <location>
        <position position="77"/>
    </location>
</feature>
<dbReference type="PANTHER" id="PTHR43255">
    <property type="entry name" value="IRON-SULFUR-BINDING OXIDOREDUCTASE FADF-RELATED-RELATED"/>
    <property type="match status" value="1"/>
</dbReference>
<gene>
    <name evidence="7" type="ORF">FE392_20320</name>
</gene>
<protein>
    <submittedName>
        <fullName evidence="7">(Fe-S)-binding protein</fullName>
    </submittedName>
</protein>
<evidence type="ECO:0000256" key="4">
    <source>
        <dbReference type="ARBA" id="ARBA00023004"/>
    </source>
</evidence>
<dbReference type="InterPro" id="IPR051460">
    <property type="entry name" value="HdrC_iron-sulfur_subunit"/>
</dbReference>
<evidence type="ECO:0000256" key="3">
    <source>
        <dbReference type="ARBA" id="ARBA00023002"/>
    </source>
</evidence>
<keyword evidence="2" id="KW-0479">Metal-binding</keyword>
<proteinExistence type="predicted"/>
<dbReference type="Pfam" id="PF13183">
    <property type="entry name" value="Fer4_8"/>
    <property type="match status" value="1"/>
</dbReference>
<comment type="caution">
    <text evidence="7">The sequence shown here is derived from an EMBL/GenBank/DDBJ whole genome shotgun (WGS) entry which is preliminary data.</text>
</comment>
<evidence type="ECO:0000313" key="8">
    <source>
        <dbReference type="Proteomes" id="UP001271890"/>
    </source>
</evidence>
<dbReference type="EMBL" id="VCDN01000314">
    <property type="protein sequence ID" value="MDX7989588.1"/>
    <property type="molecule type" value="Genomic_DNA"/>
</dbReference>
<sequence>VAFNNTQGNQLAMMAAGKGQQESAATTLAYDPSLIGDVITEEEIWACTTCRNCEDQCPVMNEHVDKIIDLRRYLVLT</sequence>
<dbReference type="PANTHER" id="PTHR43255:SF1">
    <property type="entry name" value="IRON-SULFUR-BINDING OXIDOREDUCTASE FADF-RELATED"/>
    <property type="match status" value="1"/>
</dbReference>
<evidence type="ECO:0000256" key="2">
    <source>
        <dbReference type="ARBA" id="ARBA00022723"/>
    </source>
</evidence>
<dbReference type="InterPro" id="IPR017900">
    <property type="entry name" value="4Fe4S_Fe_S_CS"/>
</dbReference>
<feature type="non-terminal residue" evidence="7">
    <location>
        <position position="1"/>
    </location>
</feature>
<reference evidence="8" key="1">
    <citation type="journal article" date="2024" name="Toxins">
        <title>Genome Sequence Analysis of Native Xenorhabdus Strains Isolated from Entomopathogenic Nematodes in Argentina.</title>
        <authorList>
            <person name="Palma L."/>
            <person name="Frizzo L."/>
            <person name="Kaiser S."/>
            <person name="Berry C."/>
            <person name="Caballero P."/>
            <person name="Bode H.B."/>
            <person name="Del Valle E.E."/>
        </authorList>
    </citation>
    <scope>NUCLEOTIDE SEQUENCE [LARGE SCALE GENOMIC DNA]</scope>
    <source>
        <strain evidence="8">12</strain>
    </source>
</reference>
<feature type="domain" description="4Fe-4S ferredoxin-type" evidence="6">
    <location>
        <begin position="26"/>
        <end position="59"/>
    </location>
</feature>
<dbReference type="SUPFAM" id="SSF46548">
    <property type="entry name" value="alpha-helical ferredoxin"/>
    <property type="match status" value="1"/>
</dbReference>
<evidence type="ECO:0000259" key="6">
    <source>
        <dbReference type="Pfam" id="PF13183"/>
    </source>
</evidence>
<evidence type="ECO:0000256" key="1">
    <source>
        <dbReference type="ARBA" id="ARBA00022485"/>
    </source>
</evidence>
<dbReference type="InterPro" id="IPR017896">
    <property type="entry name" value="4Fe4S_Fe-S-bd"/>
</dbReference>
<organism evidence="7 8">
    <name type="scientific">Xenorhabdus santafensis</name>
    <dbReference type="NCBI Taxonomy" id="2582833"/>
    <lineage>
        <taxon>Bacteria</taxon>
        <taxon>Pseudomonadati</taxon>
        <taxon>Pseudomonadota</taxon>
        <taxon>Gammaproteobacteria</taxon>
        <taxon>Enterobacterales</taxon>
        <taxon>Morganellaceae</taxon>
        <taxon>Xenorhabdus</taxon>
    </lineage>
</organism>
<keyword evidence="3" id="KW-0560">Oxidoreductase</keyword>
<accession>A0ABU4SFL1</accession>
<keyword evidence="8" id="KW-1185">Reference proteome</keyword>
<dbReference type="PROSITE" id="PS00198">
    <property type="entry name" value="4FE4S_FER_1"/>
    <property type="match status" value="1"/>
</dbReference>
<dbReference type="Proteomes" id="UP001271890">
    <property type="component" value="Unassembled WGS sequence"/>
</dbReference>
<name>A0ABU4SFL1_9GAMM</name>
<keyword evidence="1" id="KW-0004">4Fe-4S</keyword>
<evidence type="ECO:0000256" key="5">
    <source>
        <dbReference type="ARBA" id="ARBA00023014"/>
    </source>
</evidence>